<comment type="caution">
    <text evidence="1">The sequence shown here is derived from an EMBL/GenBank/DDBJ whole genome shotgun (WGS) entry which is preliminary data.</text>
</comment>
<proteinExistence type="predicted"/>
<sequence length="78" mass="8984">MGQLDNKLFNLEKYGALFNQILKAKEEIILSGKDTTNPEINTAKAMYIAPLENFLGIMNACLEMENFNNWWVLLILDF</sequence>
<reference evidence="1 2" key="1">
    <citation type="submission" date="2015-11" db="EMBL/GenBank/DDBJ databases">
        <title>Genomic analysis of 38 Legionella species identifies large and diverse effector repertoires.</title>
        <authorList>
            <person name="Burstein D."/>
            <person name="Amaro F."/>
            <person name="Zusman T."/>
            <person name="Lifshitz Z."/>
            <person name="Cohen O."/>
            <person name="Gilbert J.A."/>
            <person name="Pupko T."/>
            <person name="Shuman H.A."/>
            <person name="Segal G."/>
        </authorList>
    </citation>
    <scope>NUCLEOTIDE SEQUENCE [LARGE SCALE GENOMIC DNA]</scope>
    <source>
        <strain evidence="1 2">ATCC 51914</strain>
    </source>
</reference>
<dbReference type="EMBL" id="LNZB01000026">
    <property type="protein sequence ID" value="KTD81342.1"/>
    <property type="molecule type" value="Genomic_DNA"/>
</dbReference>
<name>A0A0W1AJD7_9GAMM</name>
<gene>
    <name evidence="1" type="ORF">Lwal_1051</name>
</gene>
<accession>A0A0W1AJD7</accession>
<dbReference type="PATRIC" id="fig|66969.6.peg.1153"/>
<keyword evidence="2" id="KW-1185">Reference proteome</keyword>
<dbReference type="Proteomes" id="UP000054729">
    <property type="component" value="Unassembled WGS sequence"/>
</dbReference>
<dbReference type="AlphaFoldDB" id="A0A0W1AJD7"/>
<evidence type="ECO:0000313" key="2">
    <source>
        <dbReference type="Proteomes" id="UP000054729"/>
    </source>
</evidence>
<organism evidence="1 2">
    <name type="scientific">Legionella waltersii</name>
    <dbReference type="NCBI Taxonomy" id="66969"/>
    <lineage>
        <taxon>Bacteria</taxon>
        <taxon>Pseudomonadati</taxon>
        <taxon>Pseudomonadota</taxon>
        <taxon>Gammaproteobacteria</taxon>
        <taxon>Legionellales</taxon>
        <taxon>Legionellaceae</taxon>
        <taxon>Legionella</taxon>
    </lineage>
</organism>
<evidence type="ECO:0000313" key="1">
    <source>
        <dbReference type="EMBL" id="KTD81342.1"/>
    </source>
</evidence>
<protein>
    <submittedName>
        <fullName evidence="1">Uncharacterized protein</fullName>
    </submittedName>
</protein>